<proteinExistence type="predicted"/>
<accession>A0A5B7JD24</accession>
<dbReference type="Proteomes" id="UP000324222">
    <property type="component" value="Unassembled WGS sequence"/>
</dbReference>
<evidence type="ECO:0000313" key="1">
    <source>
        <dbReference type="EMBL" id="MPC90858.1"/>
    </source>
</evidence>
<evidence type="ECO:0000313" key="2">
    <source>
        <dbReference type="Proteomes" id="UP000324222"/>
    </source>
</evidence>
<reference evidence="1 2" key="1">
    <citation type="submission" date="2019-05" db="EMBL/GenBank/DDBJ databases">
        <title>Another draft genome of Portunus trituberculatus and its Hox gene families provides insights of decapod evolution.</title>
        <authorList>
            <person name="Jeong J.-H."/>
            <person name="Song I."/>
            <person name="Kim S."/>
            <person name="Choi T."/>
            <person name="Kim D."/>
            <person name="Ryu S."/>
            <person name="Kim W."/>
        </authorList>
    </citation>
    <scope>NUCLEOTIDE SEQUENCE [LARGE SCALE GENOMIC DNA]</scope>
    <source>
        <tissue evidence="1">Muscle</tissue>
    </source>
</reference>
<comment type="caution">
    <text evidence="1">The sequence shown here is derived from an EMBL/GenBank/DDBJ whole genome shotgun (WGS) entry which is preliminary data.</text>
</comment>
<sequence length="118" mass="12700">MEAGEDRGRGCGVVVIALHQPATDAHSHRCSPGRPASLMEGMDCRPAEGRQQCIGSALVTREITRCEAKGGIKILILVSCHDNAFMGQVMEVLRRCIYCVHVKGGEVKANTADAKETH</sequence>
<name>A0A5B7JD24_PORTR</name>
<dbReference type="AlphaFoldDB" id="A0A5B7JD24"/>
<protein>
    <submittedName>
        <fullName evidence="1">Uncharacterized protein</fullName>
    </submittedName>
</protein>
<organism evidence="1 2">
    <name type="scientific">Portunus trituberculatus</name>
    <name type="common">Swimming crab</name>
    <name type="synonym">Neptunus trituberculatus</name>
    <dbReference type="NCBI Taxonomy" id="210409"/>
    <lineage>
        <taxon>Eukaryota</taxon>
        <taxon>Metazoa</taxon>
        <taxon>Ecdysozoa</taxon>
        <taxon>Arthropoda</taxon>
        <taxon>Crustacea</taxon>
        <taxon>Multicrustacea</taxon>
        <taxon>Malacostraca</taxon>
        <taxon>Eumalacostraca</taxon>
        <taxon>Eucarida</taxon>
        <taxon>Decapoda</taxon>
        <taxon>Pleocyemata</taxon>
        <taxon>Brachyura</taxon>
        <taxon>Eubrachyura</taxon>
        <taxon>Portunoidea</taxon>
        <taxon>Portunidae</taxon>
        <taxon>Portuninae</taxon>
        <taxon>Portunus</taxon>
    </lineage>
</organism>
<dbReference type="EMBL" id="VSRR010085803">
    <property type="protein sequence ID" value="MPC90858.1"/>
    <property type="molecule type" value="Genomic_DNA"/>
</dbReference>
<gene>
    <name evidence="1" type="ORF">E2C01_085861</name>
</gene>
<keyword evidence="2" id="KW-1185">Reference proteome</keyword>